<dbReference type="AlphaFoldDB" id="A0A914BCA2"/>
<protein>
    <recommendedName>
        <fullName evidence="2">C-type lectin domain-containing protein</fullName>
    </recommendedName>
</protein>
<feature type="domain" description="C-type lectin" evidence="2">
    <location>
        <begin position="1"/>
        <end position="110"/>
    </location>
</feature>
<keyword evidence="4" id="KW-1185">Reference proteome</keyword>
<dbReference type="PROSITE" id="PS50041">
    <property type="entry name" value="C_TYPE_LECTIN_2"/>
    <property type="match status" value="1"/>
</dbReference>
<dbReference type="CDD" id="cd00037">
    <property type="entry name" value="CLECT"/>
    <property type="match status" value="1"/>
</dbReference>
<evidence type="ECO:0000259" key="2">
    <source>
        <dbReference type="PROSITE" id="PS50041"/>
    </source>
</evidence>
<dbReference type="PANTHER" id="PTHR22803">
    <property type="entry name" value="MANNOSE, PHOSPHOLIPASE, LECTIN RECEPTOR RELATED"/>
    <property type="match status" value="1"/>
</dbReference>
<dbReference type="InterPro" id="IPR016187">
    <property type="entry name" value="CTDL_fold"/>
</dbReference>
<accession>A0A914BCA2</accession>
<dbReference type="GeneID" id="119741383"/>
<evidence type="ECO:0000313" key="4">
    <source>
        <dbReference type="Proteomes" id="UP000887568"/>
    </source>
</evidence>
<keyword evidence="1" id="KW-1015">Disulfide bond</keyword>
<dbReference type="Pfam" id="PF00059">
    <property type="entry name" value="Lectin_C"/>
    <property type="match status" value="1"/>
</dbReference>
<dbReference type="RefSeq" id="XP_038073062.1">
    <property type="nucleotide sequence ID" value="XM_038217134.1"/>
</dbReference>
<dbReference type="EnsemblMetazoa" id="XM_038217134.1">
    <property type="protein sequence ID" value="XP_038073062.1"/>
    <property type="gene ID" value="LOC119741383"/>
</dbReference>
<dbReference type="InterPro" id="IPR001304">
    <property type="entry name" value="C-type_lectin-like"/>
</dbReference>
<proteinExistence type="predicted"/>
<sequence>MPWQTGYENCSAAGGGLAIPDSLDEHRFIWEMFTSWGGGQGSLWIGCSGTEDEGRWMQAGGSGRECTYFNWAEERPRNGSRVGVCTAMKNGEDGLWNDLACSKRRHVICEKPSAPTPKMFCLQADANGRFTAE</sequence>
<dbReference type="Gene3D" id="3.10.100.10">
    <property type="entry name" value="Mannose-Binding Protein A, subunit A"/>
    <property type="match status" value="1"/>
</dbReference>
<dbReference type="OrthoDB" id="5860166at2759"/>
<dbReference type="OMA" id="DENCIEM"/>
<evidence type="ECO:0000313" key="3">
    <source>
        <dbReference type="EnsemblMetazoa" id="XP_038073062.1"/>
    </source>
</evidence>
<dbReference type="InterPro" id="IPR018378">
    <property type="entry name" value="C-type_lectin_CS"/>
</dbReference>
<dbReference type="InterPro" id="IPR016186">
    <property type="entry name" value="C-type_lectin-like/link_sf"/>
</dbReference>
<dbReference type="Proteomes" id="UP000887568">
    <property type="component" value="Unplaced"/>
</dbReference>
<dbReference type="InterPro" id="IPR050111">
    <property type="entry name" value="C-type_lectin/snaclec_domain"/>
</dbReference>
<organism evidence="3 4">
    <name type="scientific">Patiria miniata</name>
    <name type="common">Bat star</name>
    <name type="synonym">Asterina miniata</name>
    <dbReference type="NCBI Taxonomy" id="46514"/>
    <lineage>
        <taxon>Eukaryota</taxon>
        <taxon>Metazoa</taxon>
        <taxon>Echinodermata</taxon>
        <taxon>Eleutherozoa</taxon>
        <taxon>Asterozoa</taxon>
        <taxon>Asteroidea</taxon>
        <taxon>Valvatacea</taxon>
        <taxon>Valvatida</taxon>
        <taxon>Asterinidae</taxon>
        <taxon>Patiria</taxon>
    </lineage>
</organism>
<evidence type="ECO:0000256" key="1">
    <source>
        <dbReference type="ARBA" id="ARBA00023157"/>
    </source>
</evidence>
<dbReference type="SUPFAM" id="SSF56436">
    <property type="entry name" value="C-type lectin-like"/>
    <property type="match status" value="1"/>
</dbReference>
<dbReference type="PROSITE" id="PS00615">
    <property type="entry name" value="C_TYPE_LECTIN_1"/>
    <property type="match status" value="1"/>
</dbReference>
<name>A0A914BCA2_PATMI</name>
<reference evidence="3" key="1">
    <citation type="submission" date="2022-11" db="UniProtKB">
        <authorList>
            <consortium name="EnsemblMetazoa"/>
        </authorList>
    </citation>
    <scope>IDENTIFICATION</scope>
</reference>